<proteinExistence type="predicted"/>
<dbReference type="PATRIC" id="fig|129848.4.peg.1323"/>
<dbReference type="Gene3D" id="3.40.50.300">
    <property type="entry name" value="P-loop containing nucleotide triphosphate hydrolases"/>
    <property type="match status" value="1"/>
</dbReference>
<dbReference type="InterPro" id="IPR000523">
    <property type="entry name" value="Mg_chelatse_chII-like_cat_dom"/>
</dbReference>
<evidence type="ECO:0000313" key="2">
    <source>
        <dbReference type="EMBL" id="SCG85864.1"/>
    </source>
</evidence>
<dbReference type="STRING" id="118062.MCBB_1306"/>
<reference evidence="2 3" key="1">
    <citation type="submission" date="2016-08" db="EMBL/GenBank/DDBJ databases">
        <authorList>
            <person name="Seilhamer J.J."/>
        </authorList>
    </citation>
    <scope>NUCLEOTIDE SEQUENCE [LARGE SCALE GENOMIC DNA]</scope>
    <source>
        <strain evidence="2">Buetzberg</strain>
    </source>
</reference>
<dbReference type="AlphaFoldDB" id="A0A1D3L2H6"/>
<keyword evidence="3" id="KW-1185">Reference proteome</keyword>
<dbReference type="SUPFAM" id="SSF52540">
    <property type="entry name" value="P-loop containing nucleoside triphosphate hydrolases"/>
    <property type="match status" value="1"/>
</dbReference>
<dbReference type="EMBL" id="LT607756">
    <property type="protein sequence ID" value="SCG85864.1"/>
    <property type="molecule type" value="Genomic_DNA"/>
</dbReference>
<dbReference type="SMART" id="SM00382">
    <property type="entry name" value="AAA"/>
    <property type="match status" value="1"/>
</dbReference>
<organism evidence="2 3">
    <name type="scientific">Methanobacterium congolense</name>
    <dbReference type="NCBI Taxonomy" id="118062"/>
    <lineage>
        <taxon>Archaea</taxon>
        <taxon>Methanobacteriati</taxon>
        <taxon>Methanobacteriota</taxon>
        <taxon>Methanomada group</taxon>
        <taxon>Methanobacteria</taxon>
        <taxon>Methanobacteriales</taxon>
        <taxon>Methanobacteriaceae</taxon>
        <taxon>Methanobacterium</taxon>
    </lineage>
</organism>
<evidence type="ECO:0000259" key="1">
    <source>
        <dbReference type="SMART" id="SM00382"/>
    </source>
</evidence>
<feature type="domain" description="AAA+ ATPase" evidence="1">
    <location>
        <begin position="163"/>
        <end position="343"/>
    </location>
</feature>
<dbReference type="PANTHER" id="PTHR42759">
    <property type="entry name" value="MOXR FAMILY PROTEIN"/>
    <property type="match status" value="1"/>
</dbReference>
<dbReference type="InterPro" id="IPR003593">
    <property type="entry name" value="AAA+_ATPase"/>
</dbReference>
<dbReference type="GO" id="GO:0005524">
    <property type="term" value="F:ATP binding"/>
    <property type="evidence" value="ECO:0007669"/>
    <property type="project" value="InterPro"/>
</dbReference>
<dbReference type="KEGG" id="mcub:MCBB_1306"/>
<accession>A0A1D3L2H6</accession>
<protein>
    <recommendedName>
        <fullName evidence="1">AAA+ ATPase domain-containing protein</fullName>
    </recommendedName>
</protein>
<dbReference type="InterPro" id="IPR050764">
    <property type="entry name" value="CbbQ/NirQ/NorQ/GpvN"/>
</dbReference>
<dbReference type="Proteomes" id="UP000094707">
    <property type="component" value="Chromosome I"/>
</dbReference>
<dbReference type="OrthoDB" id="9837at2157"/>
<evidence type="ECO:0000313" key="3">
    <source>
        <dbReference type="Proteomes" id="UP000094707"/>
    </source>
</evidence>
<dbReference type="InterPro" id="IPR027417">
    <property type="entry name" value="P-loop_NTPase"/>
</dbReference>
<name>A0A1D3L2H6_9EURY</name>
<dbReference type="RefSeq" id="WP_071906980.1">
    <property type="nucleotide sequence ID" value="NZ_LT607756.1"/>
</dbReference>
<gene>
    <name evidence="2" type="primary">yifB</name>
    <name evidence="2" type="ORF">MCBB_1306</name>
</gene>
<dbReference type="GeneID" id="30412149"/>
<dbReference type="Pfam" id="PF01078">
    <property type="entry name" value="Mg_chelatase"/>
    <property type="match status" value="1"/>
</dbReference>
<sequence>MNYYHDEKMEKLFQVLEQPKSLEEIDLSESFIKNLILKIISSYGNIKVNQIHEITGLHVDILEKCLRAMEKQEFCAQTGGSFLFPSVEYTIKERGHEKAKKLMEENPYMGIAPVTYEEYFKIMEVQLKGRFPIHIPEQVIEDALKDVVGVEGAKKTLVEAAIGGKGFFIYGPPGTGKTFLTSKMSDLLPPLLIPKFIEFSGDVIQLYDPDFHKAREEQPDDPRWVKIYAPFVFTGSELSTEKLETNFNPNKGVYETSPIIKANGGVLLLDDLGRQKEDHNALLNRLIVPLENKKDVVYIKGAPVIVHTHFIPSFSTNLAITIVDEAHLRRAPLNIMLDPPSPDEIVTVFKKNLDAMHEDYDDDVLERFKNVYVPMVYGGEQLKPTFAHARDVAQIAQAVRIRRGEDRITKEILEEALDGHILVSLQRKYTPELFERIISQKQ</sequence>
<dbReference type="PANTHER" id="PTHR42759:SF1">
    <property type="entry name" value="MAGNESIUM-CHELATASE SUBUNIT CHLD"/>
    <property type="match status" value="1"/>
</dbReference>